<evidence type="ECO:0000259" key="1">
    <source>
        <dbReference type="Pfam" id="PF12867"/>
    </source>
</evidence>
<gene>
    <name evidence="2" type="ORF">MUG84_17985</name>
</gene>
<keyword evidence="3" id="KW-1185">Reference proteome</keyword>
<organism evidence="2 3">
    <name type="scientific">Paenibacillus mangrovi</name>
    <dbReference type="NCBI Taxonomy" id="2931978"/>
    <lineage>
        <taxon>Bacteria</taxon>
        <taxon>Bacillati</taxon>
        <taxon>Bacillota</taxon>
        <taxon>Bacilli</taxon>
        <taxon>Bacillales</taxon>
        <taxon>Paenibacillaceae</taxon>
        <taxon>Paenibacillus</taxon>
    </lineage>
</organism>
<dbReference type="RefSeq" id="WP_244727602.1">
    <property type="nucleotide sequence ID" value="NZ_JALIRP010000007.1"/>
</dbReference>
<sequence>MKSESMAQHFHTLFQQRSQFTLQLHSLSQEQLWDRKEEGKWSIGEHVYHLYLIMRMLKVTTKWSFVLIPYAKMKRNKPFATEIHDIYVEFKEKKGRGMRAPWILEPPNKIRYAMNARELEQLLLNETNEMKALVENMEEDIAGHIVFLDPIAHYPNLIQSIQILVIHEKHHFTIIEKNYNMVFESNTKINTYHQSS</sequence>
<proteinExistence type="predicted"/>
<comment type="caution">
    <text evidence="2">The sequence shown here is derived from an EMBL/GenBank/DDBJ whole genome shotgun (WGS) entry which is preliminary data.</text>
</comment>
<dbReference type="Gene3D" id="1.20.120.450">
    <property type="entry name" value="dinb family like domain"/>
    <property type="match status" value="1"/>
</dbReference>
<dbReference type="Proteomes" id="UP001139347">
    <property type="component" value="Unassembled WGS sequence"/>
</dbReference>
<evidence type="ECO:0000313" key="2">
    <source>
        <dbReference type="EMBL" id="MCJ8013617.1"/>
    </source>
</evidence>
<dbReference type="SUPFAM" id="SSF109854">
    <property type="entry name" value="DinB/YfiT-like putative metalloenzymes"/>
    <property type="match status" value="1"/>
</dbReference>
<dbReference type="InterPro" id="IPR024775">
    <property type="entry name" value="DinB-like"/>
</dbReference>
<feature type="domain" description="DinB-like" evidence="1">
    <location>
        <begin position="16"/>
        <end position="174"/>
    </location>
</feature>
<name>A0A9X1WQT2_9BACL</name>
<dbReference type="EMBL" id="JALIRP010000007">
    <property type="protein sequence ID" value="MCJ8013617.1"/>
    <property type="molecule type" value="Genomic_DNA"/>
</dbReference>
<evidence type="ECO:0000313" key="3">
    <source>
        <dbReference type="Proteomes" id="UP001139347"/>
    </source>
</evidence>
<dbReference type="AlphaFoldDB" id="A0A9X1WQT2"/>
<protein>
    <submittedName>
        <fullName evidence="2">DinB family protein</fullName>
    </submittedName>
</protein>
<accession>A0A9X1WQT2</accession>
<dbReference type="Pfam" id="PF12867">
    <property type="entry name" value="DinB_2"/>
    <property type="match status" value="1"/>
</dbReference>
<reference evidence="2" key="1">
    <citation type="submission" date="2022-04" db="EMBL/GenBank/DDBJ databases">
        <title>Paenibacillus mangrovi sp. nov., a novel endophytic bacterium isolated from bark of Kandelia candel.</title>
        <authorList>
            <person name="Tuo L."/>
        </authorList>
    </citation>
    <scope>NUCLEOTIDE SEQUENCE</scope>
    <source>
        <strain evidence="2">KQZ6P-2</strain>
    </source>
</reference>
<dbReference type="InterPro" id="IPR034660">
    <property type="entry name" value="DinB/YfiT-like"/>
</dbReference>